<evidence type="ECO:0000259" key="4">
    <source>
        <dbReference type="Pfam" id="PF01558"/>
    </source>
</evidence>
<proteinExistence type="predicted"/>
<keyword evidence="6" id="KW-1185">Reference proteome</keyword>
<organism evidence="5 6">
    <name type="scientific">candidate division MSBL1 archaeon SCGC-AAA259I09</name>
    <dbReference type="NCBI Taxonomy" id="1698267"/>
    <lineage>
        <taxon>Archaea</taxon>
        <taxon>Methanobacteriati</taxon>
        <taxon>Methanobacteriota</taxon>
        <taxon>candidate division MSBL1</taxon>
    </lineage>
</organism>
<evidence type="ECO:0000313" key="6">
    <source>
        <dbReference type="Proteomes" id="UP000070463"/>
    </source>
</evidence>
<comment type="catalytic activity">
    <reaction evidence="3">
        <text>2 oxidized [2Fe-2S]-[ferredoxin] + pyruvate + CoA = 2 reduced [2Fe-2S]-[ferredoxin] + acetyl-CoA + CO2 + H(+)</text>
        <dbReference type="Rhea" id="RHEA:12765"/>
        <dbReference type="Rhea" id="RHEA-COMP:10000"/>
        <dbReference type="Rhea" id="RHEA-COMP:10001"/>
        <dbReference type="ChEBI" id="CHEBI:15361"/>
        <dbReference type="ChEBI" id="CHEBI:15378"/>
        <dbReference type="ChEBI" id="CHEBI:16526"/>
        <dbReference type="ChEBI" id="CHEBI:33737"/>
        <dbReference type="ChEBI" id="CHEBI:33738"/>
        <dbReference type="ChEBI" id="CHEBI:57287"/>
        <dbReference type="ChEBI" id="CHEBI:57288"/>
        <dbReference type="EC" id="1.2.7.1"/>
    </reaction>
</comment>
<dbReference type="InterPro" id="IPR002869">
    <property type="entry name" value="Pyrv_flavodox_OxRed_cen"/>
</dbReference>
<dbReference type="EC" id="1.2.7.1" evidence="1"/>
<keyword evidence="2" id="KW-0560">Oxidoreductase</keyword>
<dbReference type="EMBL" id="LHXR01000053">
    <property type="protein sequence ID" value="KXA96912.1"/>
    <property type="molecule type" value="Genomic_DNA"/>
</dbReference>
<accession>A0A133URP1</accession>
<reference evidence="5 6" key="1">
    <citation type="journal article" date="2016" name="Sci. Rep.">
        <title>Metabolic traits of an uncultured archaeal lineage -MSBL1- from brine pools of the Red Sea.</title>
        <authorList>
            <person name="Mwirichia R."/>
            <person name="Alam I."/>
            <person name="Rashid M."/>
            <person name="Vinu M."/>
            <person name="Ba-Alawi W."/>
            <person name="Anthony Kamau A."/>
            <person name="Kamanda Ngugi D."/>
            <person name="Goker M."/>
            <person name="Klenk H.P."/>
            <person name="Bajic V."/>
            <person name="Stingl U."/>
        </authorList>
    </citation>
    <scope>NUCLEOTIDE SEQUENCE [LARGE SCALE GENOMIC DNA]</scope>
    <source>
        <strain evidence="5">SCGC-AAA259I09</strain>
    </source>
</reference>
<dbReference type="Proteomes" id="UP000070463">
    <property type="component" value="Unassembled WGS sequence"/>
</dbReference>
<gene>
    <name evidence="5" type="ORF">AKJ37_04135</name>
</gene>
<dbReference type="NCBIfam" id="TIGR02175">
    <property type="entry name" value="PorC_KorC"/>
    <property type="match status" value="1"/>
</dbReference>
<dbReference type="AlphaFoldDB" id="A0A133URP1"/>
<dbReference type="InterPro" id="IPR051626">
    <property type="entry name" value="Oxidoreductase_gamma_subunit"/>
</dbReference>
<dbReference type="InterPro" id="IPR011894">
    <property type="entry name" value="PorC_KorC"/>
</dbReference>
<evidence type="ECO:0000256" key="2">
    <source>
        <dbReference type="ARBA" id="ARBA00023002"/>
    </source>
</evidence>
<dbReference type="Pfam" id="PF01558">
    <property type="entry name" value="POR"/>
    <property type="match status" value="1"/>
</dbReference>
<comment type="caution">
    <text evidence="5">The sequence shown here is derived from an EMBL/GenBank/DDBJ whole genome shotgun (WGS) entry which is preliminary data.</text>
</comment>
<dbReference type="PANTHER" id="PTHR43366:SF1">
    <property type="entry name" value="PYRUVATE SYNTHASE SUBUNIT PORC"/>
    <property type="match status" value="1"/>
</dbReference>
<dbReference type="Gene3D" id="3.40.920.10">
    <property type="entry name" value="Pyruvate-ferredoxin oxidoreductase, PFOR, domain III"/>
    <property type="match status" value="1"/>
</dbReference>
<protein>
    <recommendedName>
        <fullName evidence="1">pyruvate synthase</fullName>
        <ecNumber evidence="1">1.2.7.1</ecNumber>
    </recommendedName>
</protein>
<dbReference type="InterPro" id="IPR019752">
    <property type="entry name" value="Pyrv/ketoisovalerate_OxRed_cat"/>
</dbReference>
<dbReference type="GO" id="GO:0019164">
    <property type="term" value="F:pyruvate synthase activity"/>
    <property type="evidence" value="ECO:0007669"/>
    <property type="project" value="UniProtKB-EC"/>
</dbReference>
<dbReference type="PANTHER" id="PTHR43366">
    <property type="entry name" value="PYRUVATE SYNTHASE SUBUNIT PORC"/>
    <property type="match status" value="1"/>
</dbReference>
<feature type="domain" description="Pyruvate/ketoisovalerate oxidoreductase catalytic" evidence="4">
    <location>
        <begin position="10"/>
        <end position="175"/>
    </location>
</feature>
<evidence type="ECO:0000313" key="5">
    <source>
        <dbReference type="EMBL" id="KXA96912.1"/>
    </source>
</evidence>
<evidence type="ECO:0000256" key="1">
    <source>
        <dbReference type="ARBA" id="ARBA00012822"/>
    </source>
</evidence>
<sequence length="180" mass="20203">MWEIRFHGRGGQGIVTAAELLTKAAHFEGRHVQSIPFFAAERRGAPVKAFARISDDEIYTREPVSRPDIIVSIDRTIWKQVDLTEGVKDSSIFFLDSRKNSEEVKKNLGINNEVYTTDARSIAMRVLNRPITNTTILGALASRLNFVSLDSVKKAINERFDGEIAKKNIEAVEEASKKVE</sequence>
<evidence type="ECO:0000256" key="3">
    <source>
        <dbReference type="ARBA" id="ARBA00049357"/>
    </source>
</evidence>
<dbReference type="SUPFAM" id="SSF53323">
    <property type="entry name" value="Pyruvate-ferredoxin oxidoreductase, PFOR, domain III"/>
    <property type="match status" value="1"/>
</dbReference>
<name>A0A133URP1_9EURY</name>